<dbReference type="InterPro" id="IPR003817">
    <property type="entry name" value="PS_Dcarbxylase"/>
</dbReference>
<dbReference type="PANTHER" id="PTHR10067">
    <property type="entry name" value="PHOSPHATIDYLSERINE DECARBOXYLASE"/>
    <property type="match status" value="1"/>
</dbReference>
<dbReference type="AlphaFoldDB" id="A0AAW7ZC09"/>
<keyword evidence="5" id="KW-0210">Decarboxylase</keyword>
<dbReference type="InterPro" id="IPR033177">
    <property type="entry name" value="PSD-B"/>
</dbReference>
<keyword evidence="11" id="KW-0670">Pyruvate</keyword>
<organism evidence="13 14">
    <name type="scientific">Desulforamulus aquiferis</name>
    <dbReference type="NCBI Taxonomy" id="1397668"/>
    <lineage>
        <taxon>Bacteria</taxon>
        <taxon>Bacillati</taxon>
        <taxon>Bacillota</taxon>
        <taxon>Clostridia</taxon>
        <taxon>Eubacteriales</taxon>
        <taxon>Peptococcaceae</taxon>
        <taxon>Desulforamulus</taxon>
    </lineage>
</organism>
<dbReference type="RefSeq" id="WP_304542041.1">
    <property type="nucleotide sequence ID" value="NZ_JARPTC010000009.1"/>
</dbReference>
<gene>
    <name evidence="13" type="primary">asd</name>
    <name evidence="13" type="ORF">P6N53_06790</name>
</gene>
<keyword evidence="9 13" id="KW-0456">Lyase</keyword>
<comment type="caution">
    <text evidence="13">The sequence shown here is derived from an EMBL/GenBank/DDBJ whole genome shotgun (WGS) entry which is preliminary data.</text>
</comment>
<evidence type="ECO:0000256" key="11">
    <source>
        <dbReference type="ARBA" id="ARBA00023317"/>
    </source>
</evidence>
<keyword evidence="7" id="KW-0865">Zymogen</keyword>
<name>A0AAW7ZC09_9FIRM</name>
<dbReference type="Pfam" id="PF02666">
    <property type="entry name" value="PS_Dcarbxylase"/>
    <property type="match status" value="1"/>
</dbReference>
<evidence type="ECO:0000256" key="4">
    <source>
        <dbReference type="ARBA" id="ARBA00022516"/>
    </source>
</evidence>
<dbReference type="GO" id="GO:0006646">
    <property type="term" value="P:phosphatidylethanolamine biosynthetic process"/>
    <property type="evidence" value="ECO:0007669"/>
    <property type="project" value="TreeGrafter"/>
</dbReference>
<keyword evidence="4" id="KW-0444">Lipid biosynthesis</keyword>
<comment type="pathway">
    <text evidence="2">Lipid metabolism.</text>
</comment>
<dbReference type="NCBIfam" id="TIGR00163">
    <property type="entry name" value="PS_decarb"/>
    <property type="match status" value="1"/>
</dbReference>
<reference evidence="13" key="2">
    <citation type="submission" date="2023-03" db="EMBL/GenBank/DDBJ databases">
        <authorList>
            <person name="Zhang Z."/>
        </authorList>
    </citation>
    <scope>NUCLEOTIDE SEQUENCE</scope>
    <source>
        <strain evidence="13">DSA</strain>
    </source>
</reference>
<evidence type="ECO:0000313" key="14">
    <source>
        <dbReference type="Proteomes" id="UP001172911"/>
    </source>
</evidence>
<dbReference type="PANTHER" id="PTHR10067:SF6">
    <property type="entry name" value="PHOSPHATIDYLSERINE DECARBOXYLASE PROENZYME, MITOCHONDRIAL"/>
    <property type="match status" value="1"/>
</dbReference>
<evidence type="ECO:0000256" key="7">
    <source>
        <dbReference type="ARBA" id="ARBA00023145"/>
    </source>
</evidence>
<proteinExistence type="predicted"/>
<keyword evidence="8" id="KW-0594">Phospholipid biosynthesis</keyword>
<sequence length="261" mass="29247">MTLFKKIVVHTISRQSLGKLFDLAAGSRLSKHLIKPYIKLYKINQEEVRQDSQFNSLTEFFVRDICPSLRPINQEEGAVVSPVDGRIADLGFANQGKVILAKNNSYSLRELLAGLPAEEFQDGFYLNIYLSPKNYHRIHMPHEGRTIKHRFIPGQVFPVNELGVSTIKDLFAKNRRTCSIFETPEGIRFCLIKVGALGVGKIVSSFQEGQDINRGAEIGRFEFGSTVILIFQGKTFKPMENLAPGMEVTMGQKIGEIKAGD</sequence>
<protein>
    <recommendedName>
        <fullName evidence="3">phosphatidylserine decarboxylase</fullName>
        <ecNumber evidence="3">4.1.1.65</ecNumber>
    </recommendedName>
</protein>
<comment type="cofactor">
    <cofactor evidence="1">
        <name>pyruvate</name>
        <dbReference type="ChEBI" id="CHEBI:15361"/>
    </cofactor>
</comment>
<evidence type="ECO:0000256" key="1">
    <source>
        <dbReference type="ARBA" id="ARBA00001928"/>
    </source>
</evidence>
<dbReference type="EMBL" id="JARPTC010000009">
    <property type="protein sequence ID" value="MDO7786927.1"/>
    <property type="molecule type" value="Genomic_DNA"/>
</dbReference>
<evidence type="ECO:0000256" key="9">
    <source>
        <dbReference type="ARBA" id="ARBA00023239"/>
    </source>
</evidence>
<evidence type="ECO:0000256" key="5">
    <source>
        <dbReference type="ARBA" id="ARBA00022793"/>
    </source>
</evidence>
<evidence type="ECO:0000313" key="13">
    <source>
        <dbReference type="EMBL" id="MDO7786927.1"/>
    </source>
</evidence>
<reference evidence="13" key="1">
    <citation type="journal article" date="2023" name="J. Hazard. Mater.">
        <title>Anaerobic biodegradation of pyrene and benzo[a]pyrene by a new sulfate-reducing Desulforamulus aquiferis strain DSA.</title>
        <authorList>
            <person name="Zhang Z."/>
            <person name="Sun J."/>
            <person name="Gong X."/>
            <person name="Wang C."/>
            <person name="Wang H."/>
        </authorList>
    </citation>
    <scope>NUCLEOTIDE SEQUENCE</scope>
    <source>
        <strain evidence="13">DSA</strain>
    </source>
</reference>
<keyword evidence="14" id="KW-1185">Reference proteome</keyword>
<evidence type="ECO:0000256" key="12">
    <source>
        <dbReference type="ARBA" id="ARBA00024326"/>
    </source>
</evidence>
<evidence type="ECO:0000256" key="8">
    <source>
        <dbReference type="ARBA" id="ARBA00023209"/>
    </source>
</evidence>
<evidence type="ECO:0000256" key="3">
    <source>
        <dbReference type="ARBA" id="ARBA00012243"/>
    </source>
</evidence>
<keyword evidence="6" id="KW-0443">Lipid metabolism</keyword>
<accession>A0AAW7ZC09</accession>
<dbReference type="EC" id="4.1.1.65" evidence="3"/>
<comment type="pathway">
    <text evidence="12">Phospholipid metabolism; phosphatidylethanolamine biosynthesis.</text>
</comment>
<dbReference type="GO" id="GO:0004609">
    <property type="term" value="F:phosphatidylserine decarboxylase activity"/>
    <property type="evidence" value="ECO:0007669"/>
    <property type="project" value="UniProtKB-EC"/>
</dbReference>
<dbReference type="Proteomes" id="UP001172911">
    <property type="component" value="Unassembled WGS sequence"/>
</dbReference>
<keyword evidence="10" id="KW-1208">Phospholipid metabolism</keyword>
<evidence type="ECO:0000256" key="6">
    <source>
        <dbReference type="ARBA" id="ARBA00023098"/>
    </source>
</evidence>
<evidence type="ECO:0000256" key="2">
    <source>
        <dbReference type="ARBA" id="ARBA00005189"/>
    </source>
</evidence>
<evidence type="ECO:0000256" key="10">
    <source>
        <dbReference type="ARBA" id="ARBA00023264"/>
    </source>
</evidence>